<reference evidence="6 7" key="1">
    <citation type="submission" date="2015-01" db="EMBL/GenBank/DDBJ databases">
        <title>Ahrensia donghaiensis sp. nov., a novel dimethylsulphoniopropionate-cleavage bacterium isolated from seawater and emended descriptions of the genus Ahrensia and Ahrensia kielensis.</title>
        <authorList>
            <person name="Liu J."/>
        </authorList>
    </citation>
    <scope>NUCLEOTIDE SEQUENCE [LARGE SCALE GENOMIC DNA]</scope>
    <source>
        <strain evidence="6 7">LZD062</strain>
    </source>
</reference>
<keyword evidence="2" id="KW-0677">Repeat</keyword>
<evidence type="ECO:0000256" key="3">
    <source>
        <dbReference type="ARBA" id="ARBA00022748"/>
    </source>
</evidence>
<dbReference type="GO" id="GO:0030313">
    <property type="term" value="C:cell envelope"/>
    <property type="evidence" value="ECO:0007669"/>
    <property type="project" value="UniProtKB-SubCell"/>
</dbReference>
<keyword evidence="3" id="KW-0201">Cytochrome c-type biogenesis</keyword>
<dbReference type="EMBL" id="JXMU01000003">
    <property type="protein sequence ID" value="KPB02286.1"/>
    <property type="molecule type" value="Genomic_DNA"/>
</dbReference>
<evidence type="ECO:0000256" key="2">
    <source>
        <dbReference type="ARBA" id="ARBA00022737"/>
    </source>
</evidence>
<evidence type="ECO:0000256" key="1">
    <source>
        <dbReference type="ARBA" id="ARBA00004196"/>
    </source>
</evidence>
<dbReference type="AlphaFoldDB" id="A0A0M9GPG1"/>
<dbReference type="Gene3D" id="1.25.40.10">
    <property type="entry name" value="Tetratricopeptide repeat domain"/>
    <property type="match status" value="1"/>
</dbReference>
<dbReference type="Proteomes" id="UP000038011">
    <property type="component" value="Unassembled WGS sequence"/>
</dbReference>
<evidence type="ECO:0000259" key="5">
    <source>
        <dbReference type="Pfam" id="PF23914"/>
    </source>
</evidence>
<gene>
    <name evidence="6" type="ORF">SU32_03185</name>
</gene>
<comment type="caution">
    <text evidence="6">The sequence shown here is derived from an EMBL/GenBank/DDBJ whole genome shotgun (WGS) entry which is preliminary data.</text>
</comment>
<proteinExistence type="predicted"/>
<dbReference type="GO" id="GO:0017004">
    <property type="term" value="P:cytochrome complex assembly"/>
    <property type="evidence" value="ECO:0007669"/>
    <property type="project" value="UniProtKB-KW"/>
</dbReference>
<dbReference type="InterPro" id="IPR056413">
    <property type="entry name" value="TPR_CcmH_CycH"/>
</dbReference>
<evidence type="ECO:0000313" key="7">
    <source>
        <dbReference type="Proteomes" id="UP000038011"/>
    </source>
</evidence>
<keyword evidence="4" id="KW-0802">TPR repeat</keyword>
<dbReference type="InterPro" id="IPR051263">
    <property type="entry name" value="C-type_cytochrome_biogenesis"/>
</dbReference>
<dbReference type="STRING" id="1514904.SU32_03185"/>
<dbReference type="SUPFAM" id="SSF48452">
    <property type="entry name" value="TPR-like"/>
    <property type="match status" value="1"/>
</dbReference>
<dbReference type="OrthoDB" id="9815847at2"/>
<dbReference type="PANTHER" id="PTHR47870:SF1">
    <property type="entry name" value="CYTOCHROME C-TYPE BIOGENESIS PROTEIN CCMH"/>
    <property type="match status" value="1"/>
</dbReference>
<dbReference type="Pfam" id="PF23914">
    <property type="entry name" value="TPR_CcmH_CycH"/>
    <property type="match status" value="1"/>
</dbReference>
<dbReference type="InterPro" id="IPR011990">
    <property type="entry name" value="TPR-like_helical_dom_sf"/>
</dbReference>
<name>A0A0M9GPG1_9HYPH</name>
<dbReference type="InterPro" id="IPR017560">
    <property type="entry name" value="Cyt_c_biogenesis_CcmI"/>
</dbReference>
<dbReference type="PATRIC" id="fig|1514904.3.peg.2342"/>
<protein>
    <recommendedName>
        <fullName evidence="5">Cytochrome c-type biogenesis protein H TPR domain-containing protein</fullName>
    </recommendedName>
</protein>
<dbReference type="NCBIfam" id="TIGR03142">
    <property type="entry name" value="cytochro_ccmI"/>
    <property type="match status" value="1"/>
</dbReference>
<comment type="subcellular location">
    <subcellularLocation>
        <location evidence="1">Cell envelope</location>
    </subcellularLocation>
</comment>
<evidence type="ECO:0000256" key="4">
    <source>
        <dbReference type="ARBA" id="ARBA00022803"/>
    </source>
</evidence>
<evidence type="ECO:0000313" key="6">
    <source>
        <dbReference type="EMBL" id="KPB02286.1"/>
    </source>
</evidence>
<feature type="domain" description="Cytochrome c-type biogenesis protein H TPR" evidence="5">
    <location>
        <begin position="140"/>
        <end position="271"/>
    </location>
</feature>
<keyword evidence="7" id="KW-1185">Reference proteome</keyword>
<dbReference type="RefSeq" id="WP_053997895.1">
    <property type="nucleotide sequence ID" value="NZ_JXMU01000003.1"/>
</dbReference>
<organism evidence="6 7">
    <name type="scientific">Ahrensia marina</name>
    <dbReference type="NCBI Taxonomy" id="1514904"/>
    <lineage>
        <taxon>Bacteria</taxon>
        <taxon>Pseudomonadati</taxon>
        <taxon>Pseudomonadota</taxon>
        <taxon>Alphaproteobacteria</taxon>
        <taxon>Hyphomicrobiales</taxon>
        <taxon>Ahrensiaceae</taxon>
        <taxon>Ahrensia</taxon>
    </lineage>
</organism>
<sequence>MVLWILIAVLTLSVLTLAFWPAFSRSSNIGATENRVADFEHDIAVYKDQLEELDAEEKRGAISQDDAAQARIEIARRLLAAEEKRDSGKTSTRLSQRRVFGTRILAAVAFVFIPGLSLLMYTSLGSPTIGAQPLAARLQAIKEAETASSEQDKQLVQLVARAESHLKENPQDGKGWDVLAPVYFRLGQGPKSADAYRNAIRLLGENAQRLSGLGEVLSAMAGGVVTVDADALFKRAVALEPSNGRALYYLGLGNAQAGREDTAARQWNAIVNNETIDGSWRVAAAQSMARLARENTLALPGPDEQAIKDAEQMSEEDRQAMIAGMVEQLDSRLQENAGTVEEWQRLIRARMVLGQESEAVAALERATSAFASDPQKQAQIHTFAEKIGLKVKQ</sequence>
<accession>A0A0M9GPG1</accession>
<dbReference type="PANTHER" id="PTHR47870">
    <property type="entry name" value="CYTOCHROME C-TYPE BIOGENESIS PROTEIN CCMH"/>
    <property type="match status" value="1"/>
</dbReference>
<dbReference type="GO" id="GO:0005886">
    <property type="term" value="C:plasma membrane"/>
    <property type="evidence" value="ECO:0007669"/>
    <property type="project" value="TreeGrafter"/>
</dbReference>